<reference evidence="3" key="2">
    <citation type="submission" date="2023-05" db="EMBL/GenBank/DDBJ databases">
        <authorList>
            <consortium name="Lawrence Berkeley National Laboratory"/>
            <person name="Steindorff A."/>
            <person name="Hensen N."/>
            <person name="Bonometti L."/>
            <person name="Westerberg I."/>
            <person name="Brannstrom I.O."/>
            <person name="Guillou S."/>
            <person name="Cros-Aarteil S."/>
            <person name="Calhoun S."/>
            <person name="Haridas S."/>
            <person name="Kuo A."/>
            <person name="Mondo S."/>
            <person name="Pangilinan J."/>
            <person name="Riley R."/>
            <person name="Labutti K."/>
            <person name="Andreopoulos B."/>
            <person name="Lipzen A."/>
            <person name="Chen C."/>
            <person name="Yanf M."/>
            <person name="Daum C."/>
            <person name="Ng V."/>
            <person name="Clum A."/>
            <person name="Ohm R."/>
            <person name="Martin F."/>
            <person name="Silar P."/>
            <person name="Natvig D."/>
            <person name="Lalanne C."/>
            <person name="Gautier V."/>
            <person name="Ament-Velasquez S.L."/>
            <person name="Kruys A."/>
            <person name="Hutchinson M.I."/>
            <person name="Powell A.J."/>
            <person name="Barry K."/>
            <person name="Miller A.N."/>
            <person name="Grigoriev I.V."/>
            <person name="Debuchy R."/>
            <person name="Gladieux P."/>
            <person name="Thoren M.H."/>
            <person name="Johannesson H."/>
        </authorList>
    </citation>
    <scope>NUCLEOTIDE SEQUENCE</scope>
    <source>
        <strain evidence="3">CBS 123565</strain>
    </source>
</reference>
<protein>
    <recommendedName>
        <fullName evidence="2">2EXR domain-containing protein</fullName>
    </recommendedName>
</protein>
<accession>A0AAN6ZAG4</accession>
<dbReference type="InterPro" id="IPR045518">
    <property type="entry name" value="2EXR"/>
</dbReference>
<organism evidence="3 4">
    <name type="scientific">Trichocladium antarcticum</name>
    <dbReference type="NCBI Taxonomy" id="1450529"/>
    <lineage>
        <taxon>Eukaryota</taxon>
        <taxon>Fungi</taxon>
        <taxon>Dikarya</taxon>
        <taxon>Ascomycota</taxon>
        <taxon>Pezizomycotina</taxon>
        <taxon>Sordariomycetes</taxon>
        <taxon>Sordariomycetidae</taxon>
        <taxon>Sordariales</taxon>
        <taxon>Chaetomiaceae</taxon>
        <taxon>Trichocladium</taxon>
    </lineage>
</organism>
<proteinExistence type="predicted"/>
<dbReference type="Proteomes" id="UP001304895">
    <property type="component" value="Unassembled WGS sequence"/>
</dbReference>
<feature type="region of interest" description="Disordered" evidence="1">
    <location>
        <begin position="50"/>
        <end position="74"/>
    </location>
</feature>
<dbReference type="AlphaFoldDB" id="A0AAN6ZAG4"/>
<evidence type="ECO:0000259" key="2">
    <source>
        <dbReference type="Pfam" id="PF20150"/>
    </source>
</evidence>
<comment type="caution">
    <text evidence="3">The sequence shown here is derived from an EMBL/GenBank/DDBJ whole genome shotgun (WGS) entry which is preliminary data.</text>
</comment>
<dbReference type="Pfam" id="PF20150">
    <property type="entry name" value="2EXR"/>
    <property type="match status" value="1"/>
</dbReference>
<evidence type="ECO:0000313" key="4">
    <source>
        <dbReference type="Proteomes" id="UP001304895"/>
    </source>
</evidence>
<dbReference type="EMBL" id="MU853434">
    <property type="protein sequence ID" value="KAK4130598.1"/>
    <property type="molecule type" value="Genomic_DNA"/>
</dbReference>
<feature type="domain" description="2EXR" evidence="2">
    <location>
        <begin position="18"/>
        <end position="116"/>
    </location>
</feature>
<keyword evidence="4" id="KW-1185">Reference proteome</keyword>
<evidence type="ECO:0000256" key="1">
    <source>
        <dbReference type="SAM" id="MobiDB-lite"/>
    </source>
</evidence>
<name>A0AAN6ZAG4_9PEZI</name>
<evidence type="ECO:0000313" key="3">
    <source>
        <dbReference type="EMBL" id="KAK4130598.1"/>
    </source>
</evidence>
<reference evidence="3" key="1">
    <citation type="journal article" date="2023" name="Mol. Phylogenet. Evol.">
        <title>Genome-scale phylogeny and comparative genomics of the fungal order Sordariales.</title>
        <authorList>
            <person name="Hensen N."/>
            <person name="Bonometti L."/>
            <person name="Westerberg I."/>
            <person name="Brannstrom I.O."/>
            <person name="Guillou S."/>
            <person name="Cros-Aarteil S."/>
            <person name="Calhoun S."/>
            <person name="Haridas S."/>
            <person name="Kuo A."/>
            <person name="Mondo S."/>
            <person name="Pangilinan J."/>
            <person name="Riley R."/>
            <person name="LaButti K."/>
            <person name="Andreopoulos B."/>
            <person name="Lipzen A."/>
            <person name="Chen C."/>
            <person name="Yan M."/>
            <person name="Daum C."/>
            <person name="Ng V."/>
            <person name="Clum A."/>
            <person name="Steindorff A."/>
            <person name="Ohm R.A."/>
            <person name="Martin F."/>
            <person name="Silar P."/>
            <person name="Natvig D.O."/>
            <person name="Lalanne C."/>
            <person name="Gautier V."/>
            <person name="Ament-Velasquez S.L."/>
            <person name="Kruys A."/>
            <person name="Hutchinson M.I."/>
            <person name="Powell A.J."/>
            <person name="Barry K."/>
            <person name="Miller A.N."/>
            <person name="Grigoriev I.V."/>
            <person name="Debuchy R."/>
            <person name="Gladieux P."/>
            <person name="Hiltunen Thoren M."/>
            <person name="Johannesson H."/>
        </authorList>
    </citation>
    <scope>NUCLEOTIDE SEQUENCE</scope>
    <source>
        <strain evidence="3">CBS 123565</strain>
    </source>
</reference>
<sequence length="351" mass="38654">MPPPPAQPQATPQPPTQFPLFPLLPPELRALILHHAATPPPQIHFFVLPPSRTTPTPTPTAITTSTPRTTDSPWSWPLEVLEPDDLPLNLVPHHQSGARGRVHLAQSCHAAHAAVQRHDRGVENRTVLRTPQVWRRGGPGRAGGAGLVLDLTRDLVCFGGPDAGCAEVGALVAWGEGNHVLFAGARRFAVRYGMGWERPGGGPFQHDERCRAGWWGQRGRVGEVGFCSRCVARLVEKFEWLEELYLVVDEPDGEVGQGTGERTGEDGVWIRMVDEKVFEAYSRTYFSPDVSMFGARLREASEVLGRIRSNMVCDMVFWATNSVNGLLTLFPHSWTPESFRCLGHQSSDLGS</sequence>
<gene>
    <name evidence="3" type="ORF">BT67DRAFT_214106</name>
</gene>